<dbReference type="InterPro" id="IPR014729">
    <property type="entry name" value="Rossmann-like_a/b/a_fold"/>
</dbReference>
<sequence>MKKILYPTDFSEASINAFIYALKLADSIKGEIITLHVYNLPQVDYSNDTNGLNEIYDIVALGNFENYKDQIPFLRRIAEQNNLEHIKISNVLDQGNLIDKILKITKEEDIDYVVMGTKGATSLKETFLGTATTKVMNDTKAIVFAIPEKCKYQQIKKILFLTKYNYEDIKVLKKVIEFATVFDAHIDCLHVKSPHQIDNDVFKEEWQKISKDQDITLHTISNNDVEGIILEFIDLNKINMITMHVYHKNFFKKLFQVSLSKKLAFHVNIPILAIPE</sequence>
<keyword evidence="4" id="KW-1185">Reference proteome</keyword>
<evidence type="ECO:0000313" key="4">
    <source>
        <dbReference type="Proteomes" id="UP001600109"/>
    </source>
</evidence>
<proteinExistence type="inferred from homology"/>
<dbReference type="Gene3D" id="3.40.50.620">
    <property type="entry name" value="HUPs"/>
    <property type="match status" value="2"/>
</dbReference>
<dbReference type="SUPFAM" id="SSF52402">
    <property type="entry name" value="Adenine nucleotide alpha hydrolases-like"/>
    <property type="match status" value="2"/>
</dbReference>
<protein>
    <submittedName>
        <fullName evidence="3">Universal stress protein</fullName>
    </submittedName>
</protein>
<evidence type="ECO:0000256" key="1">
    <source>
        <dbReference type="ARBA" id="ARBA00008791"/>
    </source>
</evidence>
<dbReference type="PANTHER" id="PTHR46268">
    <property type="entry name" value="STRESS RESPONSE PROTEIN NHAX"/>
    <property type="match status" value="1"/>
</dbReference>
<comment type="similarity">
    <text evidence="1">Belongs to the universal stress protein A family.</text>
</comment>
<evidence type="ECO:0000259" key="2">
    <source>
        <dbReference type="Pfam" id="PF00582"/>
    </source>
</evidence>
<name>A0ABW6HR42_9FLAO</name>
<dbReference type="RefSeq" id="WP_379853123.1">
    <property type="nucleotide sequence ID" value="NZ_JBHZPZ010000001.1"/>
</dbReference>
<gene>
    <name evidence="3" type="ORF">ACFX5E_00090</name>
</gene>
<evidence type="ECO:0000313" key="3">
    <source>
        <dbReference type="EMBL" id="MFE3866467.1"/>
    </source>
</evidence>
<dbReference type="InterPro" id="IPR006015">
    <property type="entry name" value="Universal_stress_UspA"/>
</dbReference>
<dbReference type="Pfam" id="PF00582">
    <property type="entry name" value="Usp"/>
    <property type="match status" value="1"/>
</dbReference>
<accession>A0ABW6HR42</accession>
<dbReference type="EMBL" id="JBHZPZ010000001">
    <property type="protein sequence ID" value="MFE3866467.1"/>
    <property type="molecule type" value="Genomic_DNA"/>
</dbReference>
<comment type="caution">
    <text evidence="3">The sequence shown here is derived from an EMBL/GenBank/DDBJ whole genome shotgun (WGS) entry which is preliminary data.</text>
</comment>
<dbReference type="CDD" id="cd00293">
    <property type="entry name" value="USP-like"/>
    <property type="match status" value="1"/>
</dbReference>
<dbReference type="PANTHER" id="PTHR46268:SF6">
    <property type="entry name" value="UNIVERSAL STRESS PROTEIN UP12"/>
    <property type="match status" value="1"/>
</dbReference>
<feature type="domain" description="UspA" evidence="2">
    <location>
        <begin position="1"/>
        <end position="141"/>
    </location>
</feature>
<reference evidence="3 4" key="1">
    <citation type="submission" date="2024-06" db="EMBL/GenBank/DDBJ databases">
        <title>Flavobacterium spp. isolated from glacier.</title>
        <authorList>
            <person name="Han D."/>
        </authorList>
    </citation>
    <scope>NUCLEOTIDE SEQUENCE [LARGE SCALE GENOMIC DNA]</scope>
    <source>
        <strain evidence="3 4">LS2P90</strain>
    </source>
</reference>
<dbReference type="Proteomes" id="UP001600109">
    <property type="component" value="Unassembled WGS sequence"/>
</dbReference>
<dbReference type="InterPro" id="IPR006016">
    <property type="entry name" value="UspA"/>
</dbReference>
<organism evidence="3 4">
    <name type="scientific">Flavobacterium xylosi</name>
    <dbReference type="NCBI Taxonomy" id="3230415"/>
    <lineage>
        <taxon>Bacteria</taxon>
        <taxon>Pseudomonadati</taxon>
        <taxon>Bacteroidota</taxon>
        <taxon>Flavobacteriia</taxon>
        <taxon>Flavobacteriales</taxon>
        <taxon>Flavobacteriaceae</taxon>
        <taxon>Flavobacterium</taxon>
    </lineage>
</organism>
<dbReference type="PRINTS" id="PR01438">
    <property type="entry name" value="UNVRSLSTRESS"/>
</dbReference>